<comment type="caution">
    <text evidence="15">The sequence shown here is derived from an EMBL/GenBank/DDBJ whole genome shotgun (WGS) entry which is preliminary data.</text>
</comment>
<dbReference type="PANTHER" id="PTHR43806:SF11">
    <property type="entry name" value="CEREVISIN-RELATED"/>
    <property type="match status" value="1"/>
</dbReference>
<evidence type="ECO:0000313" key="15">
    <source>
        <dbReference type="EMBL" id="GAB95526.1"/>
    </source>
</evidence>
<reference evidence="15 16" key="1">
    <citation type="submission" date="2012-08" db="EMBL/GenBank/DDBJ databases">
        <title>Whole genome shotgun sequence of Kineosphaera limosa NBRC 100340.</title>
        <authorList>
            <person name="Yoshida I."/>
            <person name="Isaki S."/>
            <person name="Hosoyama A."/>
            <person name="Tsuchikane K."/>
            <person name="Katsumata H."/>
            <person name="Ando Y."/>
            <person name="Ohji S."/>
            <person name="Hamada M."/>
            <person name="Tamura T."/>
            <person name="Yamazoe A."/>
            <person name="Yamazaki S."/>
            <person name="Fujita N."/>
        </authorList>
    </citation>
    <scope>NUCLEOTIDE SEQUENCE [LARGE SCALE GENOMIC DNA]</scope>
    <source>
        <strain evidence="15 16">NBRC 100340</strain>
    </source>
</reference>
<keyword evidence="8" id="KW-0865">Zymogen</keyword>
<dbReference type="GO" id="GO:0006508">
    <property type="term" value="P:proteolysis"/>
    <property type="evidence" value="ECO:0007669"/>
    <property type="project" value="UniProtKB-KW"/>
</dbReference>
<dbReference type="PROSITE" id="PS51892">
    <property type="entry name" value="SUBTILASE"/>
    <property type="match status" value="1"/>
</dbReference>
<dbReference type="InterPro" id="IPR054399">
    <property type="entry name" value="Fervidolysin-like_N_prodom"/>
</dbReference>
<dbReference type="Pfam" id="PF00082">
    <property type="entry name" value="Peptidase_S8"/>
    <property type="match status" value="1"/>
</dbReference>
<keyword evidence="6 11" id="KW-0378">Hydrolase</keyword>
<evidence type="ECO:0000256" key="8">
    <source>
        <dbReference type="ARBA" id="ARBA00023145"/>
    </source>
</evidence>
<dbReference type="PANTHER" id="PTHR43806">
    <property type="entry name" value="PEPTIDASE S8"/>
    <property type="match status" value="1"/>
</dbReference>
<keyword evidence="9" id="KW-0326">Glycosidase</keyword>
<dbReference type="InterPro" id="IPR023827">
    <property type="entry name" value="Peptidase_S8_Asp-AS"/>
</dbReference>
<dbReference type="GO" id="GO:0016798">
    <property type="term" value="F:hydrolase activity, acting on glycosyl bonds"/>
    <property type="evidence" value="ECO:0007669"/>
    <property type="project" value="UniProtKB-KW"/>
</dbReference>
<evidence type="ECO:0000256" key="9">
    <source>
        <dbReference type="ARBA" id="ARBA00023295"/>
    </source>
</evidence>
<name>K6WNX9_9MICO</name>
<dbReference type="InterPro" id="IPR034176">
    <property type="entry name" value="Peptidases_S8_13"/>
</dbReference>
<dbReference type="InterPro" id="IPR015500">
    <property type="entry name" value="Peptidase_S8_subtilisin-rel"/>
</dbReference>
<dbReference type="PROSITE" id="PS50853">
    <property type="entry name" value="FN3"/>
    <property type="match status" value="1"/>
</dbReference>
<dbReference type="PROSITE" id="PS00137">
    <property type="entry name" value="SUBTILASE_HIS"/>
    <property type="match status" value="1"/>
</dbReference>
<dbReference type="InterPro" id="IPR023828">
    <property type="entry name" value="Peptidase_S8_Ser-AS"/>
</dbReference>
<dbReference type="RefSeq" id="WP_006592058.1">
    <property type="nucleotide sequence ID" value="NZ_BAHD01000022.1"/>
</dbReference>
<dbReference type="Pfam" id="PF22148">
    <property type="entry name" value="Fervidolysin_NPro-like"/>
    <property type="match status" value="1"/>
</dbReference>
<dbReference type="PROSITE" id="PS00136">
    <property type="entry name" value="SUBTILASE_ASP"/>
    <property type="match status" value="1"/>
</dbReference>
<dbReference type="AlphaFoldDB" id="K6WNX9"/>
<dbReference type="InterPro" id="IPR036852">
    <property type="entry name" value="Peptidase_S8/S53_dom_sf"/>
</dbReference>
<keyword evidence="3" id="KW-0964">Secreted</keyword>
<feature type="active site" description="Charge relay system" evidence="11">
    <location>
        <position position="255"/>
    </location>
</feature>
<organism evidence="15 16">
    <name type="scientific">Kineosphaera limosa NBRC 100340</name>
    <dbReference type="NCBI Taxonomy" id="1184609"/>
    <lineage>
        <taxon>Bacteria</taxon>
        <taxon>Bacillati</taxon>
        <taxon>Actinomycetota</taxon>
        <taxon>Actinomycetes</taxon>
        <taxon>Micrococcales</taxon>
        <taxon>Dermatophilaceae</taxon>
        <taxon>Kineosphaera</taxon>
    </lineage>
</organism>
<dbReference type="InterPro" id="IPR050131">
    <property type="entry name" value="Peptidase_S8_subtilisin-like"/>
</dbReference>
<dbReference type="InterPro" id="IPR022398">
    <property type="entry name" value="Peptidase_S8_His-AS"/>
</dbReference>
<evidence type="ECO:0000313" key="16">
    <source>
        <dbReference type="Proteomes" id="UP000008366"/>
    </source>
</evidence>
<dbReference type="InterPro" id="IPR036116">
    <property type="entry name" value="FN3_sf"/>
</dbReference>
<dbReference type="eggNOG" id="COG1404">
    <property type="taxonomic scope" value="Bacteria"/>
</dbReference>
<dbReference type="InterPro" id="IPR006311">
    <property type="entry name" value="TAT_signal"/>
</dbReference>
<keyword evidence="16" id="KW-1185">Reference proteome</keyword>
<evidence type="ECO:0000256" key="10">
    <source>
        <dbReference type="ARBA" id="ARBA00023326"/>
    </source>
</evidence>
<evidence type="ECO:0000256" key="6">
    <source>
        <dbReference type="ARBA" id="ARBA00022801"/>
    </source>
</evidence>
<evidence type="ECO:0000256" key="3">
    <source>
        <dbReference type="ARBA" id="ARBA00022525"/>
    </source>
</evidence>
<evidence type="ECO:0000256" key="1">
    <source>
        <dbReference type="ARBA" id="ARBA00004613"/>
    </source>
</evidence>
<dbReference type="InterPro" id="IPR013783">
    <property type="entry name" value="Ig-like_fold"/>
</dbReference>
<dbReference type="GO" id="GO:0004252">
    <property type="term" value="F:serine-type endopeptidase activity"/>
    <property type="evidence" value="ECO:0007669"/>
    <property type="project" value="UniProtKB-UniRule"/>
</dbReference>
<keyword evidence="10" id="KW-0119">Carbohydrate metabolism</keyword>
<protein>
    <submittedName>
        <fullName evidence="15">Putative peptidase S8 family protein</fullName>
    </submittedName>
</protein>
<evidence type="ECO:0000256" key="5">
    <source>
        <dbReference type="ARBA" id="ARBA00022729"/>
    </source>
</evidence>
<sequence>MTTRRPRRRSTLRAALSASVTIPLAAALAAAPHLMPSAHAAVSPAISAAPMPATVGVEAADAPADRMPTGRVIVRFKDGSAAAVSTAARDRALDAVGAGTDVDLEAERRLGTGATLVAGADPAQAQEVADRLQARPDVAYAEPDVRLTIARTATPAPNDPLWHYQWNLAATDVGIDAPAAWPRTRGAGVTVAVVDTGIVRHPDLSGQVLPGYDFISDPRTARDGNGRDNDPTDLGDWLVNNDCGGTEKAADSTWHGTHVAGAIAALSGNGAGIAGVAPRAKILPVRAIGRCGGSLADIADGITWATGGTVQQVPKNANVARVVNLSLGGPMACPATLQAAIDGALARRAVVVTAAGNSGIPAERESPGNCRGVINVAATTGSGARANYSNYGRAITLAAPGGQTDRDGILSTIDGGRRGSSGPEYGFMVGTSMAAPHVSGVAALLLSASPGLTPAQVSSVLTSSARPFTAACNGCGAGIVDAGRAVAAVLGSPAKANRDATAATGGQQTVATGVARTSTHAPVVDQTLIPNTVHTTPRARLAWEPFAGASGDVRYTVQWRPITLDGATRRYGAWSPVATDTTARSMWAGGMAGGVYQYRVRGTDSAGVTSAWSQAATVTIPADLTARVGRWRGSWSTVRDASAVSGTLMRTSERGAGVTLPSTYAAGVAVVAGTGPGGGVFDIVVNGKRVQRVDTKAARTSAARNVATVRLPYGRADVQLVRVSGTISLDAIAYLR</sequence>
<evidence type="ECO:0000256" key="2">
    <source>
        <dbReference type="ARBA" id="ARBA00011073"/>
    </source>
</evidence>
<feature type="active site" description="Charge relay system" evidence="11">
    <location>
        <position position="432"/>
    </location>
</feature>
<dbReference type="EMBL" id="BAHD01000022">
    <property type="protein sequence ID" value="GAB95526.1"/>
    <property type="molecule type" value="Genomic_DNA"/>
</dbReference>
<feature type="chain" id="PRO_5003895989" evidence="13">
    <location>
        <begin position="41"/>
        <end position="736"/>
    </location>
</feature>
<dbReference type="STRING" id="1184609.KILIM_022_00100"/>
<dbReference type="InterPro" id="IPR003961">
    <property type="entry name" value="FN3_dom"/>
</dbReference>
<dbReference type="PRINTS" id="PR00723">
    <property type="entry name" value="SUBTILISIN"/>
</dbReference>
<evidence type="ECO:0000259" key="14">
    <source>
        <dbReference type="PROSITE" id="PS50853"/>
    </source>
</evidence>
<evidence type="ECO:0000256" key="4">
    <source>
        <dbReference type="ARBA" id="ARBA00022670"/>
    </source>
</evidence>
<dbReference type="OrthoDB" id="9790784at2"/>
<comment type="subcellular location">
    <subcellularLocation>
        <location evidence="1">Secreted</location>
    </subcellularLocation>
</comment>
<dbReference type="SUPFAM" id="SSF52743">
    <property type="entry name" value="Subtilisin-like"/>
    <property type="match status" value="1"/>
</dbReference>
<proteinExistence type="inferred from homology"/>
<comment type="similarity">
    <text evidence="2 11 12">Belongs to the peptidase S8 family.</text>
</comment>
<gene>
    <name evidence="15" type="ORF">KILIM_022_00100</name>
</gene>
<feature type="active site" description="Charge relay system" evidence="11">
    <location>
        <position position="195"/>
    </location>
</feature>
<dbReference type="InterPro" id="IPR000209">
    <property type="entry name" value="Peptidase_S8/S53_dom"/>
</dbReference>
<keyword evidence="7 11" id="KW-0720">Serine protease</keyword>
<accession>K6WNX9</accession>
<dbReference type="GO" id="GO:0005576">
    <property type="term" value="C:extracellular region"/>
    <property type="evidence" value="ECO:0007669"/>
    <property type="project" value="UniProtKB-SubCell"/>
</dbReference>
<dbReference type="SUPFAM" id="SSF49265">
    <property type="entry name" value="Fibronectin type III"/>
    <property type="match status" value="1"/>
</dbReference>
<dbReference type="MEROPS" id="S08.067"/>
<dbReference type="PROSITE" id="PS51318">
    <property type="entry name" value="TAT"/>
    <property type="match status" value="1"/>
</dbReference>
<evidence type="ECO:0000256" key="13">
    <source>
        <dbReference type="SAM" id="SignalP"/>
    </source>
</evidence>
<dbReference type="FunFam" id="3.40.50.200:FF:000022">
    <property type="entry name" value="Extracellular protease"/>
    <property type="match status" value="1"/>
</dbReference>
<dbReference type="Gene3D" id="2.60.40.10">
    <property type="entry name" value="Immunoglobulins"/>
    <property type="match status" value="1"/>
</dbReference>
<dbReference type="Gene3D" id="3.40.50.200">
    <property type="entry name" value="Peptidase S8/S53 domain"/>
    <property type="match status" value="1"/>
</dbReference>
<dbReference type="PROSITE" id="PS00138">
    <property type="entry name" value="SUBTILASE_SER"/>
    <property type="match status" value="1"/>
</dbReference>
<dbReference type="CDD" id="cd07496">
    <property type="entry name" value="Peptidases_S8_13"/>
    <property type="match status" value="1"/>
</dbReference>
<evidence type="ECO:0000256" key="7">
    <source>
        <dbReference type="ARBA" id="ARBA00022825"/>
    </source>
</evidence>
<dbReference type="GO" id="GO:0000272">
    <property type="term" value="P:polysaccharide catabolic process"/>
    <property type="evidence" value="ECO:0007669"/>
    <property type="project" value="UniProtKB-KW"/>
</dbReference>
<evidence type="ECO:0000256" key="11">
    <source>
        <dbReference type="PROSITE-ProRule" id="PRU01240"/>
    </source>
</evidence>
<feature type="signal peptide" evidence="13">
    <location>
        <begin position="1"/>
        <end position="40"/>
    </location>
</feature>
<keyword evidence="4 11" id="KW-0645">Protease</keyword>
<keyword evidence="10" id="KW-0624">Polysaccharide degradation</keyword>
<evidence type="ECO:0000256" key="12">
    <source>
        <dbReference type="RuleBase" id="RU003355"/>
    </source>
</evidence>
<feature type="domain" description="Fibronectin type-III" evidence="14">
    <location>
        <begin position="522"/>
        <end position="623"/>
    </location>
</feature>
<keyword evidence="5 13" id="KW-0732">Signal</keyword>
<dbReference type="Proteomes" id="UP000008366">
    <property type="component" value="Unassembled WGS sequence"/>
</dbReference>